<dbReference type="CDD" id="cd00090">
    <property type="entry name" value="HTH_ARSR"/>
    <property type="match status" value="1"/>
</dbReference>
<evidence type="ECO:0000256" key="3">
    <source>
        <dbReference type="ARBA" id="ARBA00023163"/>
    </source>
</evidence>
<evidence type="ECO:0000259" key="4">
    <source>
        <dbReference type="PROSITE" id="PS50987"/>
    </source>
</evidence>
<evidence type="ECO:0000256" key="2">
    <source>
        <dbReference type="ARBA" id="ARBA00023125"/>
    </source>
</evidence>
<dbReference type="PANTHER" id="PTHR43132:SF2">
    <property type="entry name" value="ARSENICAL RESISTANCE OPERON REPRESSOR ARSR-RELATED"/>
    <property type="match status" value="1"/>
</dbReference>
<evidence type="ECO:0000313" key="5">
    <source>
        <dbReference type="EMBL" id="MBY0754439.1"/>
    </source>
</evidence>
<protein>
    <submittedName>
        <fullName evidence="5">Winged helix-turn-helix domain-containing protein</fullName>
    </submittedName>
</protein>
<sequence>MNFKFKYKPVINYETFIINYVWREEINKTLGIVDIKCGLDEYLDLFDSKLSSFIKKEIEFFKPLEGITAATSGFIEDFEELYSVQDYLDQFNKSTEKELFNYLGEAFIGEFSKDDNEGLGKVKHSMALMKNYISNLEGIDENQKKNILDLYDSPNETRMRLKYIIEKFIDVYSEFEYELEEKSNKEKIRYEKLLNNNLEKFMKVNHLDKIKSIIGEDNDIDIYVSYCNKVGVRFNKVENKLKAIIGYKNIEFDELKSLEKNLEKFLKLISDKTRQKIISLIADKPWYNQAMAKELDITPATVNYHIQSFLVIDLVSVDEKDNKVYYSLNKDMANKYIDILKGKLKLI</sequence>
<keyword evidence="6" id="KW-1185">Reference proteome</keyword>
<reference evidence="5 6" key="1">
    <citation type="journal article" date="2021" name="Cell Host Microbe">
        <title>in vivo commensal control of Clostridioides difficile virulence.</title>
        <authorList>
            <person name="Girinathan B.P."/>
            <person name="Dibenedetto N."/>
            <person name="Worley J.N."/>
            <person name="Peltier J."/>
            <person name="Arrieta-Ortiz M.L."/>
            <person name="Rupa Christinal Immanuel S."/>
            <person name="Lavin R."/>
            <person name="Delaney M.L."/>
            <person name="Cummins C."/>
            <person name="Hoffmann M."/>
            <person name="Luo Y."/>
            <person name="Gonzalez-Escalona N."/>
            <person name="Allard M."/>
            <person name="Onderdonk A.B."/>
            <person name="Gerber G.K."/>
            <person name="Sonenshein A.L."/>
            <person name="Baliga N."/>
            <person name="Dupuy B."/>
            <person name="Bry L."/>
        </authorList>
    </citation>
    <scope>NUCLEOTIDE SEQUENCE [LARGE SCALE GENOMIC DNA]</scope>
    <source>
        <strain evidence="5 6">DSM 599</strain>
    </source>
</reference>
<dbReference type="InterPro" id="IPR051011">
    <property type="entry name" value="Metal_resp_trans_reg"/>
</dbReference>
<gene>
    <name evidence="5" type="ORF">K5V21_03115</name>
</gene>
<feature type="domain" description="HTH arsR-type" evidence="4">
    <location>
        <begin position="255"/>
        <end position="347"/>
    </location>
</feature>
<accession>A0ABS7KUF3</accession>
<keyword evidence="2" id="KW-0238">DNA-binding</keyword>
<dbReference type="InterPro" id="IPR036390">
    <property type="entry name" value="WH_DNA-bd_sf"/>
</dbReference>
<comment type="caution">
    <text evidence="5">The sequence shown here is derived from an EMBL/GenBank/DDBJ whole genome shotgun (WGS) entry which is preliminary data.</text>
</comment>
<dbReference type="SUPFAM" id="SSF46785">
    <property type="entry name" value="Winged helix' DNA-binding domain"/>
    <property type="match status" value="1"/>
</dbReference>
<dbReference type="Gene3D" id="1.10.10.10">
    <property type="entry name" value="Winged helix-like DNA-binding domain superfamily/Winged helix DNA-binding domain"/>
    <property type="match status" value="1"/>
</dbReference>
<evidence type="ECO:0000256" key="1">
    <source>
        <dbReference type="ARBA" id="ARBA00023015"/>
    </source>
</evidence>
<dbReference type="Proteomes" id="UP001299068">
    <property type="component" value="Unassembled WGS sequence"/>
</dbReference>
<dbReference type="SMART" id="SM00418">
    <property type="entry name" value="HTH_ARSR"/>
    <property type="match status" value="1"/>
</dbReference>
<name>A0ABS7KUF3_CLOSR</name>
<dbReference type="RefSeq" id="WP_221859048.1">
    <property type="nucleotide sequence ID" value="NZ_JAIKTU010000002.1"/>
</dbReference>
<dbReference type="InterPro" id="IPR001845">
    <property type="entry name" value="HTH_ArsR_DNA-bd_dom"/>
</dbReference>
<dbReference type="InterPro" id="IPR011991">
    <property type="entry name" value="ArsR-like_HTH"/>
</dbReference>
<keyword evidence="1" id="KW-0805">Transcription regulation</keyword>
<dbReference type="PANTHER" id="PTHR43132">
    <property type="entry name" value="ARSENICAL RESISTANCE OPERON REPRESSOR ARSR-RELATED"/>
    <property type="match status" value="1"/>
</dbReference>
<dbReference type="InterPro" id="IPR036388">
    <property type="entry name" value="WH-like_DNA-bd_sf"/>
</dbReference>
<keyword evidence="3" id="KW-0804">Transcription</keyword>
<dbReference type="EMBL" id="JAIKTU010000002">
    <property type="protein sequence ID" value="MBY0754439.1"/>
    <property type="molecule type" value="Genomic_DNA"/>
</dbReference>
<proteinExistence type="predicted"/>
<organism evidence="5 6">
    <name type="scientific">Clostridium sardiniense</name>
    <name type="common">Clostridium absonum</name>
    <dbReference type="NCBI Taxonomy" id="29369"/>
    <lineage>
        <taxon>Bacteria</taxon>
        <taxon>Bacillati</taxon>
        <taxon>Bacillota</taxon>
        <taxon>Clostridia</taxon>
        <taxon>Eubacteriales</taxon>
        <taxon>Clostridiaceae</taxon>
        <taxon>Clostridium</taxon>
    </lineage>
</organism>
<dbReference type="PROSITE" id="PS50987">
    <property type="entry name" value="HTH_ARSR_2"/>
    <property type="match status" value="1"/>
</dbReference>
<evidence type="ECO:0000313" key="6">
    <source>
        <dbReference type="Proteomes" id="UP001299068"/>
    </source>
</evidence>